<feature type="transmembrane region" description="Helical" evidence="1">
    <location>
        <begin position="424"/>
        <end position="442"/>
    </location>
</feature>
<name>A0ABW0S6X0_9BURK</name>
<feature type="transmembrane region" description="Helical" evidence="1">
    <location>
        <begin position="347"/>
        <end position="365"/>
    </location>
</feature>
<evidence type="ECO:0000256" key="1">
    <source>
        <dbReference type="SAM" id="Phobius"/>
    </source>
</evidence>
<keyword evidence="1" id="KW-0812">Transmembrane</keyword>
<dbReference type="PANTHER" id="PTHR12147:SF26">
    <property type="entry name" value="PEPTIDASE M28 DOMAIN-CONTAINING PROTEIN"/>
    <property type="match status" value="1"/>
</dbReference>
<evidence type="ECO:0000313" key="3">
    <source>
        <dbReference type="EMBL" id="MFC5551347.1"/>
    </source>
</evidence>
<feature type="domain" description="Peptidase M28" evidence="2">
    <location>
        <begin position="135"/>
        <end position="253"/>
    </location>
</feature>
<keyword evidence="1" id="KW-0472">Membrane</keyword>
<dbReference type="Pfam" id="PF04389">
    <property type="entry name" value="Peptidase_M28"/>
    <property type="match status" value="1"/>
</dbReference>
<dbReference type="RefSeq" id="WP_379775314.1">
    <property type="nucleotide sequence ID" value="NZ_JBHSMZ010000021.1"/>
</dbReference>
<protein>
    <submittedName>
        <fullName evidence="3">M28 family peptidase</fullName>
    </submittedName>
</protein>
<feature type="transmembrane region" description="Helical" evidence="1">
    <location>
        <begin position="454"/>
        <end position="474"/>
    </location>
</feature>
<dbReference type="InterPro" id="IPR045175">
    <property type="entry name" value="M28_fam"/>
</dbReference>
<dbReference type="EMBL" id="JBHSMZ010000021">
    <property type="protein sequence ID" value="MFC5551347.1"/>
    <property type="molecule type" value="Genomic_DNA"/>
</dbReference>
<dbReference type="Gene3D" id="3.40.630.10">
    <property type="entry name" value="Zn peptidases"/>
    <property type="match status" value="1"/>
</dbReference>
<keyword evidence="4" id="KW-1185">Reference proteome</keyword>
<keyword evidence="1" id="KW-1133">Transmembrane helix</keyword>
<dbReference type="Proteomes" id="UP001596086">
    <property type="component" value="Unassembled WGS sequence"/>
</dbReference>
<organism evidence="3 4">
    <name type="scientific">Massilia aerilata</name>
    <dbReference type="NCBI Taxonomy" id="453817"/>
    <lineage>
        <taxon>Bacteria</taxon>
        <taxon>Pseudomonadati</taxon>
        <taxon>Pseudomonadota</taxon>
        <taxon>Betaproteobacteria</taxon>
        <taxon>Burkholderiales</taxon>
        <taxon>Oxalobacteraceae</taxon>
        <taxon>Telluria group</taxon>
        <taxon>Massilia</taxon>
    </lineage>
</organism>
<dbReference type="SUPFAM" id="SSF53187">
    <property type="entry name" value="Zn-dependent exopeptidases"/>
    <property type="match status" value="1"/>
</dbReference>
<evidence type="ECO:0000313" key="4">
    <source>
        <dbReference type="Proteomes" id="UP001596086"/>
    </source>
</evidence>
<reference evidence="4" key="1">
    <citation type="journal article" date="2019" name="Int. J. Syst. Evol. Microbiol.">
        <title>The Global Catalogue of Microorganisms (GCM) 10K type strain sequencing project: providing services to taxonomists for standard genome sequencing and annotation.</title>
        <authorList>
            <consortium name="The Broad Institute Genomics Platform"/>
            <consortium name="The Broad Institute Genome Sequencing Center for Infectious Disease"/>
            <person name="Wu L."/>
            <person name="Ma J."/>
        </authorList>
    </citation>
    <scope>NUCLEOTIDE SEQUENCE [LARGE SCALE GENOMIC DNA]</scope>
    <source>
        <strain evidence="4">CGMCC 4.5798</strain>
    </source>
</reference>
<feature type="transmembrane region" description="Helical" evidence="1">
    <location>
        <begin position="377"/>
        <end position="398"/>
    </location>
</feature>
<evidence type="ECO:0000259" key="2">
    <source>
        <dbReference type="Pfam" id="PF04389"/>
    </source>
</evidence>
<sequence>MSHETTLPGAAGYQGLAAACLLGALLAWLALAPRHLPAPPAANGAPAAGGFSAARAQAHVQAIAGVPRPAGSKSNQQARDYLLVQLRAIGLEPEVQTETVRTASGDMTANVRVTLAEVHNVVVKKPGIVAGHGARPAVLALAHYDSAADSPGAADGAASSAALLETLRVLQAGPALDNDVLAVFTDGDAAQALGTRGFMQSHPWARRARVALRFDNPGNRGALQLIGADRADGLTVGAWSALAPDPQGSSFMGELYDRLPHHEGAALMAGGDAGPAVLHFATTAGPLGGGAWDVPERLDRASLQHEGDTMLALLRHFGAAALPEPAARGQVFFALPGLGMLHYGYPMVWPVSLLACLLCAAACRAGIRRRGVDGTDIVHGAFGCLAMAILATASAWIVRDFLPGLAPRYAAGLLADGPALDAGVRWQLLAFTLLPVAVFIGLQRLLQRRIGVHAATLGAIGLLTIALLVVSWFAPGASYVLAWPLMAAQAAWLVLSSRRAQDWTTARRRSVLLLAALPAALLIVPAARDSLLFVSPAWLVLPSSLACCLPALCGPLLAEVGARLVVRPLLLGVWACMVLAHRGNPAAPELPQPNRLVYYKDALSWQAFWMYPPAPLDAWTRRIFPNTMHPYRLPYLFGPDGSPVWYAAAERDDSVAYPYLLVEKSEYVNGGRHIEFLLRSKNRAPELVLRIVGAETLRTSVNGRVLTDRRYRGWKLDLHGMQDRDLHFAIDVIGEPGFLVYVQERIPGLPERDLPPRPAGMLPRLLPQTATTISADVLLFR</sequence>
<dbReference type="PANTHER" id="PTHR12147">
    <property type="entry name" value="METALLOPEPTIDASE M28 FAMILY MEMBER"/>
    <property type="match status" value="1"/>
</dbReference>
<accession>A0ABW0S6X0</accession>
<dbReference type="InterPro" id="IPR007484">
    <property type="entry name" value="Peptidase_M28"/>
</dbReference>
<proteinExistence type="predicted"/>
<feature type="transmembrane region" description="Helical" evidence="1">
    <location>
        <begin position="510"/>
        <end position="527"/>
    </location>
</feature>
<comment type="caution">
    <text evidence="3">The sequence shown here is derived from an EMBL/GenBank/DDBJ whole genome shotgun (WGS) entry which is preliminary data.</text>
</comment>
<feature type="transmembrane region" description="Helical" evidence="1">
    <location>
        <begin position="480"/>
        <end position="498"/>
    </location>
</feature>
<gene>
    <name evidence="3" type="ORF">ACFPO9_22755</name>
</gene>